<evidence type="ECO:0000313" key="13">
    <source>
        <dbReference type="Proteomes" id="UP000280685"/>
    </source>
</evidence>
<dbReference type="Pfam" id="PF00067">
    <property type="entry name" value="p450"/>
    <property type="match status" value="1"/>
</dbReference>
<dbReference type="PANTHER" id="PTHR46206">
    <property type="entry name" value="CYTOCHROME P450"/>
    <property type="match status" value="1"/>
</dbReference>
<evidence type="ECO:0000313" key="12">
    <source>
        <dbReference type="EMBL" id="VBB75917.1"/>
    </source>
</evidence>
<keyword evidence="7" id="KW-1133">Transmembrane helix</keyword>
<reference evidence="12" key="1">
    <citation type="submission" date="2018-02" db="EMBL/GenBank/DDBJ databases">
        <authorList>
            <person name="Silar P."/>
        </authorList>
    </citation>
    <scope>NUCLEOTIDE SEQUENCE [LARGE SCALE GENOMIC DNA]</scope>
    <source>
        <strain evidence="12">T</strain>
    </source>
</reference>
<evidence type="ECO:0000256" key="7">
    <source>
        <dbReference type="ARBA" id="ARBA00022989"/>
    </source>
</evidence>
<dbReference type="InterPro" id="IPR036396">
    <property type="entry name" value="Cyt_P450_sf"/>
</dbReference>
<keyword evidence="11" id="KW-0472">Membrane</keyword>
<dbReference type="Gene3D" id="1.10.630.10">
    <property type="entry name" value="Cytochrome P450"/>
    <property type="match status" value="1"/>
</dbReference>
<sequence length="279" mass="31891">MDHGIPPSGESSHSAAACPRDYGNLVWLHSCSCRSRFSSFHLTRRSILTDVHDQAITIALQDLCLHPEYLEPLRQDIDNHYLDFEHTAQGLPLLDSFIKESARLTPTEACMPPFLFVLFVTRLTNITRQTVSTRRYAVESHTFSDGTRLIRGDWACTPLIAINKIPEYYPNPEQFSRFRFAPPEVLESRSKIDQEGLAKQDTPSKLVDTDHKWLMFGTGKQACPGRFYAAAAAKVIMSQMISKYDMRMVDKTAKRWWSLRSTIVLREDLMVAFTCRAKN</sequence>
<evidence type="ECO:0000256" key="4">
    <source>
        <dbReference type="ARBA" id="ARBA00022617"/>
    </source>
</evidence>
<name>A0ABY6S344_PODCO</name>
<evidence type="ECO:0000256" key="6">
    <source>
        <dbReference type="ARBA" id="ARBA00022723"/>
    </source>
</evidence>
<comment type="cofactor">
    <cofactor evidence="1">
        <name>heme</name>
        <dbReference type="ChEBI" id="CHEBI:30413"/>
    </cofactor>
</comment>
<keyword evidence="13" id="KW-1185">Reference proteome</keyword>
<protein>
    <submittedName>
        <fullName evidence="12">Putative cytochrome P450 E-class, group IV</fullName>
    </submittedName>
</protein>
<keyword evidence="10" id="KW-0503">Monooxygenase</keyword>
<gene>
    <name evidence="12" type="ORF">PODCO_208143</name>
</gene>
<evidence type="ECO:0000256" key="3">
    <source>
        <dbReference type="ARBA" id="ARBA00010617"/>
    </source>
</evidence>
<evidence type="ECO:0000256" key="9">
    <source>
        <dbReference type="ARBA" id="ARBA00023004"/>
    </source>
</evidence>
<accession>A0ABY6S344</accession>
<proteinExistence type="inferred from homology"/>
<keyword evidence="5" id="KW-0812">Transmembrane</keyword>
<keyword evidence="8" id="KW-0560">Oxidoreductase</keyword>
<organism evidence="12 13">
    <name type="scientific">Podospora comata</name>
    <dbReference type="NCBI Taxonomy" id="48703"/>
    <lineage>
        <taxon>Eukaryota</taxon>
        <taxon>Fungi</taxon>
        <taxon>Dikarya</taxon>
        <taxon>Ascomycota</taxon>
        <taxon>Pezizomycotina</taxon>
        <taxon>Sordariomycetes</taxon>
        <taxon>Sordariomycetidae</taxon>
        <taxon>Sordariales</taxon>
        <taxon>Podosporaceae</taxon>
        <taxon>Podospora</taxon>
    </lineage>
</organism>
<dbReference type="InterPro" id="IPR001128">
    <property type="entry name" value="Cyt_P450"/>
</dbReference>
<comment type="similarity">
    <text evidence="3">Belongs to the cytochrome P450 family.</text>
</comment>
<dbReference type="SUPFAM" id="SSF48264">
    <property type="entry name" value="Cytochrome P450"/>
    <property type="match status" value="1"/>
</dbReference>
<evidence type="ECO:0000256" key="2">
    <source>
        <dbReference type="ARBA" id="ARBA00004370"/>
    </source>
</evidence>
<evidence type="ECO:0000256" key="11">
    <source>
        <dbReference type="ARBA" id="ARBA00023136"/>
    </source>
</evidence>
<dbReference type="Proteomes" id="UP000280685">
    <property type="component" value="Chromosome 2"/>
</dbReference>
<dbReference type="PRINTS" id="PR00465">
    <property type="entry name" value="EP450IV"/>
</dbReference>
<keyword evidence="9" id="KW-0408">Iron</keyword>
<dbReference type="InterPro" id="IPR002403">
    <property type="entry name" value="Cyt_P450_E_grp-IV"/>
</dbReference>
<dbReference type="PANTHER" id="PTHR46206:SF5">
    <property type="entry name" value="P450, PUTATIVE (EUROFUNG)-RELATED"/>
    <property type="match status" value="1"/>
</dbReference>
<evidence type="ECO:0000256" key="8">
    <source>
        <dbReference type="ARBA" id="ARBA00023002"/>
    </source>
</evidence>
<evidence type="ECO:0000256" key="5">
    <source>
        <dbReference type="ARBA" id="ARBA00022692"/>
    </source>
</evidence>
<evidence type="ECO:0000256" key="1">
    <source>
        <dbReference type="ARBA" id="ARBA00001971"/>
    </source>
</evidence>
<keyword evidence="4" id="KW-0349">Heme</keyword>
<keyword evidence="6" id="KW-0479">Metal-binding</keyword>
<evidence type="ECO:0000256" key="10">
    <source>
        <dbReference type="ARBA" id="ARBA00023033"/>
    </source>
</evidence>
<comment type="subcellular location">
    <subcellularLocation>
        <location evidence="2">Membrane</location>
    </subcellularLocation>
</comment>
<dbReference type="EMBL" id="LR026965">
    <property type="protein sequence ID" value="VBB75917.1"/>
    <property type="molecule type" value="Genomic_DNA"/>
</dbReference>